<comment type="caution">
    <text evidence="3">The sequence shown here is derived from an EMBL/GenBank/DDBJ whole genome shotgun (WGS) entry which is preliminary data.</text>
</comment>
<feature type="chain" id="PRO_5041318068" evidence="2">
    <location>
        <begin position="32"/>
        <end position="82"/>
    </location>
</feature>
<reference evidence="3" key="1">
    <citation type="submission" date="2023-06" db="EMBL/GenBank/DDBJ databases">
        <title>Genome-scale phylogeny and comparative genomics of the fungal order Sordariales.</title>
        <authorList>
            <consortium name="Lawrence Berkeley National Laboratory"/>
            <person name="Hensen N."/>
            <person name="Bonometti L."/>
            <person name="Westerberg I."/>
            <person name="Brannstrom I.O."/>
            <person name="Guillou S."/>
            <person name="Cros-Aarteil S."/>
            <person name="Calhoun S."/>
            <person name="Haridas S."/>
            <person name="Kuo A."/>
            <person name="Mondo S."/>
            <person name="Pangilinan J."/>
            <person name="Riley R."/>
            <person name="Labutti K."/>
            <person name="Andreopoulos B."/>
            <person name="Lipzen A."/>
            <person name="Chen C."/>
            <person name="Yanf M."/>
            <person name="Daum C."/>
            <person name="Ng V."/>
            <person name="Clum A."/>
            <person name="Steindorff A."/>
            <person name="Ohm R."/>
            <person name="Martin F."/>
            <person name="Silar P."/>
            <person name="Natvig D."/>
            <person name="Lalanne C."/>
            <person name="Gautier V."/>
            <person name="Ament-Velasquez S.L."/>
            <person name="Kruys A."/>
            <person name="Hutchinson M.I."/>
            <person name="Powell A.J."/>
            <person name="Barry K."/>
            <person name="Miller A.N."/>
            <person name="Grigoriev I.V."/>
            <person name="Debuchy R."/>
            <person name="Gladieux P."/>
            <person name="Thoren M.H."/>
            <person name="Johannesson H."/>
        </authorList>
    </citation>
    <scope>NUCLEOTIDE SEQUENCE</scope>
    <source>
        <strain evidence="3">CBS 540.89</strain>
    </source>
</reference>
<sequence>MPLCQELQGNRPFYTLLFLFLQCLALSGAAAGGVCISPSNLGTYLDKIARRKAQDNLEHQQPSNLNLSIKRQDLESTPPPNN</sequence>
<feature type="compositionally biased region" description="Polar residues" evidence="1">
    <location>
        <begin position="59"/>
        <end position="69"/>
    </location>
</feature>
<evidence type="ECO:0000313" key="3">
    <source>
        <dbReference type="EMBL" id="KAK0744860.1"/>
    </source>
</evidence>
<dbReference type="Proteomes" id="UP001172159">
    <property type="component" value="Unassembled WGS sequence"/>
</dbReference>
<proteinExistence type="predicted"/>
<evidence type="ECO:0000256" key="1">
    <source>
        <dbReference type="SAM" id="MobiDB-lite"/>
    </source>
</evidence>
<dbReference type="AlphaFoldDB" id="A0AA40ET17"/>
<protein>
    <submittedName>
        <fullName evidence="3">Uncharacterized protein</fullName>
    </submittedName>
</protein>
<organism evidence="3 4">
    <name type="scientific">Apiosordaria backusii</name>
    <dbReference type="NCBI Taxonomy" id="314023"/>
    <lineage>
        <taxon>Eukaryota</taxon>
        <taxon>Fungi</taxon>
        <taxon>Dikarya</taxon>
        <taxon>Ascomycota</taxon>
        <taxon>Pezizomycotina</taxon>
        <taxon>Sordariomycetes</taxon>
        <taxon>Sordariomycetidae</taxon>
        <taxon>Sordariales</taxon>
        <taxon>Lasiosphaeriaceae</taxon>
        <taxon>Apiosordaria</taxon>
    </lineage>
</organism>
<keyword evidence="2" id="KW-0732">Signal</keyword>
<feature type="signal peptide" evidence="2">
    <location>
        <begin position="1"/>
        <end position="31"/>
    </location>
</feature>
<evidence type="ECO:0000313" key="4">
    <source>
        <dbReference type="Proteomes" id="UP001172159"/>
    </source>
</evidence>
<gene>
    <name evidence="3" type="ORF">B0T21DRAFT_358569</name>
</gene>
<feature type="non-terminal residue" evidence="3">
    <location>
        <position position="82"/>
    </location>
</feature>
<name>A0AA40ET17_9PEZI</name>
<accession>A0AA40ET17</accession>
<feature type="region of interest" description="Disordered" evidence="1">
    <location>
        <begin position="55"/>
        <end position="82"/>
    </location>
</feature>
<evidence type="ECO:0000256" key="2">
    <source>
        <dbReference type="SAM" id="SignalP"/>
    </source>
</evidence>
<keyword evidence="4" id="KW-1185">Reference proteome</keyword>
<dbReference type="EMBL" id="JAUKTV010000002">
    <property type="protein sequence ID" value="KAK0744860.1"/>
    <property type="molecule type" value="Genomic_DNA"/>
</dbReference>